<feature type="domain" description="Putative zinc-finger" evidence="5">
    <location>
        <begin position="15"/>
        <end position="40"/>
    </location>
</feature>
<feature type="transmembrane region" description="Helical" evidence="4">
    <location>
        <begin position="147"/>
        <end position="167"/>
    </location>
</feature>
<sequence>MSGSRPTPVEQHLGDRLAALVDGELGHEARERVLAHLATCCKCKAEADAQRRLKSVFATAAPPPPSESFLARLQGLPAAGPDGPTDSGSGFGSGPPFGSTSDFGMAPGAFRYAPVAPALPDEPRQGFRIHDLGRAEAERSASRGRRFAFAAAGAVSLAALALGGVAAGTPVDTTERAGGGKSNVTPLRTQAGTGQAAPDSRSRRGASPPAFAAQGETRSGPREQVGDAAPRHPGTPPLLEELEPYPYSTALLKAPGRAAPWIPRSVPLPLAPPQDSARPGIAAAPPAGLPGVPGLSAAP</sequence>
<keyword evidence="4" id="KW-1133">Transmembrane helix</keyword>
<gene>
    <name evidence="6" type="ORF">D0C37_10010</name>
</gene>
<dbReference type="Proteomes" id="UP000259636">
    <property type="component" value="Chromosome"/>
</dbReference>
<keyword evidence="2" id="KW-0804">Transcription</keyword>
<keyword evidence="4" id="KW-0472">Membrane</keyword>
<feature type="region of interest" description="Disordered" evidence="3">
    <location>
        <begin position="75"/>
        <end position="102"/>
    </location>
</feature>
<dbReference type="GeneID" id="300114529"/>
<dbReference type="KEGG" id="sky:D0C37_10010"/>
<proteinExistence type="predicted"/>
<evidence type="ECO:0000313" key="6">
    <source>
        <dbReference type="EMBL" id="AXQ54909.1"/>
    </source>
</evidence>
<dbReference type="Pfam" id="PF13490">
    <property type="entry name" value="zf-HC2"/>
    <property type="match status" value="1"/>
</dbReference>
<evidence type="ECO:0000256" key="1">
    <source>
        <dbReference type="ARBA" id="ARBA00023015"/>
    </source>
</evidence>
<feature type="compositionally biased region" description="Polar residues" evidence="3">
    <location>
        <begin position="182"/>
        <end position="193"/>
    </location>
</feature>
<protein>
    <recommendedName>
        <fullName evidence="5">Putative zinc-finger domain-containing protein</fullName>
    </recommendedName>
</protein>
<dbReference type="InterPro" id="IPR041916">
    <property type="entry name" value="Anti_sigma_zinc_sf"/>
</dbReference>
<evidence type="ECO:0000256" key="2">
    <source>
        <dbReference type="ARBA" id="ARBA00023163"/>
    </source>
</evidence>
<name>A0A385DA22_9ACTN</name>
<dbReference type="Gene3D" id="1.10.10.1320">
    <property type="entry name" value="Anti-sigma factor, zinc-finger domain"/>
    <property type="match status" value="1"/>
</dbReference>
<feature type="region of interest" description="Disordered" evidence="3">
    <location>
        <begin position="267"/>
        <end position="299"/>
    </location>
</feature>
<accession>A0A385DA22</accession>
<dbReference type="AlphaFoldDB" id="A0A385DA22"/>
<dbReference type="InterPro" id="IPR027383">
    <property type="entry name" value="Znf_put"/>
</dbReference>
<organism evidence="6 7">
    <name type="scientific">Streptomyces koyangensis</name>
    <dbReference type="NCBI Taxonomy" id="188770"/>
    <lineage>
        <taxon>Bacteria</taxon>
        <taxon>Bacillati</taxon>
        <taxon>Actinomycetota</taxon>
        <taxon>Actinomycetes</taxon>
        <taxon>Kitasatosporales</taxon>
        <taxon>Streptomycetaceae</taxon>
        <taxon>Streptomyces</taxon>
        <taxon>Streptomyces aurantiacus group</taxon>
    </lineage>
</organism>
<evidence type="ECO:0000259" key="5">
    <source>
        <dbReference type="Pfam" id="PF13490"/>
    </source>
</evidence>
<evidence type="ECO:0000256" key="4">
    <source>
        <dbReference type="SAM" id="Phobius"/>
    </source>
</evidence>
<keyword evidence="1" id="KW-0805">Transcription regulation</keyword>
<reference evidence="6 7" key="1">
    <citation type="submission" date="2018-08" db="EMBL/GenBank/DDBJ databases">
        <authorList>
            <person name="Ferrada E.E."/>
            <person name="Latorre B.A."/>
        </authorList>
    </citation>
    <scope>NUCLEOTIDE SEQUENCE [LARGE SCALE GENOMIC DNA]</scope>
    <source>
        <strain evidence="6 7">VK-A60T</strain>
    </source>
</reference>
<keyword evidence="4" id="KW-0812">Transmembrane</keyword>
<feature type="region of interest" description="Disordered" evidence="3">
    <location>
        <begin position="169"/>
        <end position="242"/>
    </location>
</feature>
<dbReference type="RefSeq" id="WP_101278286.1">
    <property type="nucleotide sequence ID" value="NZ_CP031742.1"/>
</dbReference>
<evidence type="ECO:0000256" key="3">
    <source>
        <dbReference type="SAM" id="MobiDB-lite"/>
    </source>
</evidence>
<dbReference type="EMBL" id="CP031742">
    <property type="protein sequence ID" value="AXQ54909.1"/>
    <property type="molecule type" value="Genomic_DNA"/>
</dbReference>
<evidence type="ECO:0000313" key="7">
    <source>
        <dbReference type="Proteomes" id="UP000259636"/>
    </source>
</evidence>
<feature type="compositionally biased region" description="Low complexity" evidence="3">
    <location>
        <begin position="279"/>
        <end position="299"/>
    </location>
</feature>